<dbReference type="SMR" id="Q01Q75"/>
<dbReference type="InterPro" id="IPR013148">
    <property type="entry name" value="Glyco_hydro_32_N"/>
</dbReference>
<evidence type="ECO:0000256" key="3">
    <source>
        <dbReference type="ARBA" id="ARBA00023295"/>
    </source>
</evidence>
<dbReference type="SUPFAM" id="SSF75005">
    <property type="entry name" value="Arabinanase/levansucrase/invertase"/>
    <property type="match status" value="1"/>
</dbReference>
<comment type="similarity">
    <text evidence="1">Belongs to the glycosyl hydrolase 32 family.</text>
</comment>
<dbReference type="EMBL" id="CP000473">
    <property type="protein sequence ID" value="ABJ88195.1"/>
    <property type="molecule type" value="Genomic_DNA"/>
</dbReference>
<dbReference type="AlphaFoldDB" id="Q01Q75"/>
<reference evidence="5" key="1">
    <citation type="submission" date="2006-10" db="EMBL/GenBank/DDBJ databases">
        <title>Complete sequence of Solibacter usitatus Ellin6076.</title>
        <authorList>
            <consortium name="US DOE Joint Genome Institute"/>
            <person name="Copeland A."/>
            <person name="Lucas S."/>
            <person name="Lapidus A."/>
            <person name="Barry K."/>
            <person name="Detter J.C."/>
            <person name="Glavina del Rio T."/>
            <person name="Hammon N."/>
            <person name="Israni S."/>
            <person name="Dalin E."/>
            <person name="Tice H."/>
            <person name="Pitluck S."/>
            <person name="Thompson L.S."/>
            <person name="Brettin T."/>
            <person name="Bruce D."/>
            <person name="Han C."/>
            <person name="Tapia R."/>
            <person name="Gilna P."/>
            <person name="Schmutz J."/>
            <person name="Larimer F."/>
            <person name="Land M."/>
            <person name="Hauser L."/>
            <person name="Kyrpides N."/>
            <person name="Mikhailova N."/>
            <person name="Janssen P.H."/>
            <person name="Kuske C.R."/>
            <person name="Richardson P."/>
        </authorList>
    </citation>
    <scope>NUCLEOTIDE SEQUENCE</scope>
    <source>
        <strain evidence="5">Ellin6076</strain>
    </source>
</reference>
<dbReference type="InParanoid" id="Q01Q75"/>
<evidence type="ECO:0000313" key="5">
    <source>
        <dbReference type="EMBL" id="ABJ88195.1"/>
    </source>
</evidence>
<name>Q01Q75_SOLUE</name>
<dbReference type="Pfam" id="PF00251">
    <property type="entry name" value="Glyco_hydro_32N"/>
    <property type="match status" value="1"/>
</dbReference>
<feature type="domain" description="Glycosyl hydrolase family 32 N-terminal" evidence="4">
    <location>
        <begin position="152"/>
        <end position="288"/>
    </location>
</feature>
<dbReference type="Gene3D" id="2.115.10.20">
    <property type="entry name" value="Glycosyl hydrolase domain, family 43"/>
    <property type="match status" value="2"/>
</dbReference>
<dbReference type="KEGG" id="sus:Acid_7284"/>
<dbReference type="GO" id="GO:0016798">
    <property type="term" value="F:hydrolase activity, acting on glycosyl bonds"/>
    <property type="evidence" value="ECO:0007669"/>
    <property type="project" value="UniProtKB-KW"/>
</dbReference>
<protein>
    <submittedName>
        <fullName evidence="5">Glycosyl hydrolase family 32, N terminal domain protein</fullName>
    </submittedName>
</protein>
<dbReference type="eggNOG" id="COG2152">
    <property type="taxonomic scope" value="Bacteria"/>
</dbReference>
<sequence>MRTATVRERSGVPLLLTLLYNCAFVCSQTAKTLAAKNSPPHQSRDRQGAISQHARSTTSVCGLPHCGAANPGCAPAFSRRSTLTALTLTLLALLSSSCAPYANFTLPPVVGGDPATTLRWESNPAPVITRGQFADALNPSVAGATNLYSVFDGKTWHTALATTQDGHQWAPQGIVLSPDPRTWEADYIAANGSLLAHGREFLYWYQAGPRGAHRIGLARSPDARTWRKQPAPVLDHGPLGAWDERVVADPYVIQIDRYFYMYYLGQDRAARQRLGLARSLDGVHWEKLRANPILELGGPGAFDEAGLGEPAVWQSHGFYWMLYTGRDTKEYRRLGLARSLDGVHWNPIPAVFSGAESWDSKVICDPTVVVEGDRIHVWFGGGDVASPDENLHGQIGFATLVK</sequence>
<evidence type="ECO:0000256" key="1">
    <source>
        <dbReference type="ARBA" id="ARBA00009902"/>
    </source>
</evidence>
<evidence type="ECO:0000259" key="4">
    <source>
        <dbReference type="Pfam" id="PF00251"/>
    </source>
</evidence>
<dbReference type="InterPro" id="IPR023296">
    <property type="entry name" value="Glyco_hydro_beta-prop_sf"/>
</dbReference>
<keyword evidence="2 5" id="KW-0378">Hydrolase</keyword>
<proteinExistence type="inferred from homology"/>
<dbReference type="PANTHER" id="PTHR35279">
    <property type="match status" value="1"/>
</dbReference>
<dbReference type="STRING" id="234267.Acid_7284"/>
<accession>Q01Q75</accession>
<dbReference type="PANTHER" id="PTHR35279:SF1">
    <property type="entry name" value="ARABINANASE_LEVANSUCRASE_INVERTASE"/>
    <property type="match status" value="1"/>
</dbReference>
<dbReference type="HOGENOM" id="CLU_684942_0_0_0"/>
<evidence type="ECO:0000256" key="2">
    <source>
        <dbReference type="ARBA" id="ARBA00022801"/>
    </source>
</evidence>
<gene>
    <name evidence="5" type="ordered locus">Acid_7284</name>
</gene>
<keyword evidence="3" id="KW-0326">Glycosidase</keyword>
<organism evidence="5">
    <name type="scientific">Solibacter usitatus (strain Ellin6076)</name>
    <dbReference type="NCBI Taxonomy" id="234267"/>
    <lineage>
        <taxon>Bacteria</taxon>
        <taxon>Pseudomonadati</taxon>
        <taxon>Acidobacteriota</taxon>
        <taxon>Terriglobia</taxon>
        <taxon>Bryobacterales</taxon>
        <taxon>Solibacteraceae</taxon>
        <taxon>Candidatus Solibacter</taxon>
    </lineage>
</organism>